<dbReference type="InterPro" id="IPR011990">
    <property type="entry name" value="TPR-like_helical_dom_sf"/>
</dbReference>
<comment type="caution">
    <text evidence="1">The sequence shown here is derived from an EMBL/GenBank/DDBJ whole genome shotgun (WGS) entry which is preliminary data.</text>
</comment>
<protein>
    <submittedName>
        <fullName evidence="1">Uncharacterized protein</fullName>
    </submittedName>
</protein>
<proteinExistence type="predicted"/>
<accession>A0A8S2WA50</accession>
<gene>
    <name evidence="1" type="ORF">SMN809_LOCUS31440</name>
</gene>
<sequence>YRRIQPTTARILNAIGLLCADKKGDYNYALQCHQQALKLQEEVI</sequence>
<evidence type="ECO:0000313" key="1">
    <source>
        <dbReference type="EMBL" id="CAF4422892.1"/>
    </source>
</evidence>
<dbReference type="Proteomes" id="UP000676336">
    <property type="component" value="Unassembled WGS sequence"/>
</dbReference>
<dbReference type="AlphaFoldDB" id="A0A8S2WA50"/>
<feature type="non-terminal residue" evidence="1">
    <location>
        <position position="1"/>
    </location>
</feature>
<name>A0A8S2WA50_9BILA</name>
<evidence type="ECO:0000313" key="2">
    <source>
        <dbReference type="Proteomes" id="UP000676336"/>
    </source>
</evidence>
<dbReference type="EMBL" id="CAJOBI010062829">
    <property type="protein sequence ID" value="CAF4422892.1"/>
    <property type="molecule type" value="Genomic_DNA"/>
</dbReference>
<reference evidence="1" key="1">
    <citation type="submission" date="2021-02" db="EMBL/GenBank/DDBJ databases">
        <authorList>
            <person name="Nowell W R."/>
        </authorList>
    </citation>
    <scope>NUCLEOTIDE SEQUENCE</scope>
</reference>
<organism evidence="1 2">
    <name type="scientific">Rotaria magnacalcarata</name>
    <dbReference type="NCBI Taxonomy" id="392030"/>
    <lineage>
        <taxon>Eukaryota</taxon>
        <taxon>Metazoa</taxon>
        <taxon>Spiralia</taxon>
        <taxon>Gnathifera</taxon>
        <taxon>Rotifera</taxon>
        <taxon>Eurotatoria</taxon>
        <taxon>Bdelloidea</taxon>
        <taxon>Philodinida</taxon>
        <taxon>Philodinidae</taxon>
        <taxon>Rotaria</taxon>
    </lineage>
</organism>
<dbReference type="Gene3D" id="1.25.40.10">
    <property type="entry name" value="Tetratricopeptide repeat domain"/>
    <property type="match status" value="1"/>
</dbReference>